<dbReference type="Pfam" id="PF15284">
    <property type="entry name" value="PAGK"/>
    <property type="match status" value="1"/>
</dbReference>
<gene>
    <name evidence="1" type="ORF">F2D22_24030</name>
</gene>
<reference evidence="1" key="1">
    <citation type="submission" date="2019-09" db="EMBL/GenBank/DDBJ databases">
        <authorList>
            <consortium name="PulseNet: The National Subtyping Network for Foodborne Disease Surveillance"/>
            <person name="Tarr C.L."/>
            <person name="Trees E."/>
            <person name="Katz L.S."/>
            <person name="Carleton-Romer H.A."/>
            <person name="Stroika S."/>
            <person name="Kucerova Z."/>
            <person name="Roache K.F."/>
            <person name="Sabol A.L."/>
            <person name="Besser J."/>
            <person name="Gerner-Smidt P."/>
        </authorList>
    </citation>
    <scope>NUCLEOTIDE SEQUENCE</scope>
    <source>
        <strain evidence="1">PNUSAS096838</strain>
    </source>
</reference>
<dbReference type="AlphaFoldDB" id="A0A5Z3R0V7"/>
<evidence type="ECO:0000313" key="1">
    <source>
        <dbReference type="EMBL" id="ECR8150295.1"/>
    </source>
</evidence>
<comment type="caution">
    <text evidence="1">The sequence shown here is derived from an EMBL/GenBank/DDBJ whole genome shotgun (WGS) entry which is preliminary data.</text>
</comment>
<feature type="non-terminal residue" evidence="1">
    <location>
        <position position="1"/>
    </location>
</feature>
<sequence>MALILPSSLYSALTIAADSQDQQKAETIKPIPPKMCSLWPADVPFPEDWFKMCRGY</sequence>
<dbReference type="InterPro" id="IPR029335">
    <property type="entry name" value="PAGK"/>
</dbReference>
<name>A0A5Z3R0V7_SALER</name>
<proteinExistence type="predicted"/>
<accession>A0A5Z3R0V7</accession>
<organism evidence="1">
    <name type="scientific">Salmonella enterica</name>
    <name type="common">Salmonella choleraesuis</name>
    <dbReference type="NCBI Taxonomy" id="28901"/>
    <lineage>
        <taxon>Bacteria</taxon>
        <taxon>Pseudomonadati</taxon>
        <taxon>Pseudomonadota</taxon>
        <taxon>Gammaproteobacteria</taxon>
        <taxon>Enterobacterales</taxon>
        <taxon>Enterobacteriaceae</taxon>
        <taxon>Salmonella</taxon>
    </lineage>
</organism>
<protein>
    <submittedName>
        <fullName evidence="1">Phage virulence factor</fullName>
    </submittedName>
</protein>
<dbReference type="EMBL" id="AAKHLO010000049">
    <property type="protein sequence ID" value="ECR8150295.1"/>
    <property type="molecule type" value="Genomic_DNA"/>
</dbReference>